<dbReference type="GO" id="GO:0009307">
    <property type="term" value="P:DNA restriction-modification system"/>
    <property type="evidence" value="ECO:0007669"/>
    <property type="project" value="UniProtKB-KW"/>
</dbReference>
<dbReference type="InterPro" id="IPR017985">
    <property type="entry name" value="MeTrfase_CN4_CS"/>
</dbReference>
<dbReference type="InterPro" id="IPR001091">
    <property type="entry name" value="RM_Methyltransferase"/>
</dbReference>
<evidence type="ECO:0000256" key="1">
    <source>
        <dbReference type="ARBA" id="ARBA00010203"/>
    </source>
</evidence>
<dbReference type="Pfam" id="PF01555">
    <property type="entry name" value="N6_N4_Mtase"/>
    <property type="match status" value="2"/>
</dbReference>
<comment type="caution">
    <text evidence="10">The sequence shown here is derived from an EMBL/GenBank/DDBJ whole genome shotgun (WGS) entry which is preliminary data.</text>
</comment>
<dbReference type="PROSITE" id="PS00093">
    <property type="entry name" value="N4_MTASE"/>
    <property type="match status" value="1"/>
</dbReference>
<keyword evidence="3" id="KW-0808">Transferase</keyword>
<dbReference type="Proteomes" id="UP000600547">
    <property type="component" value="Unassembled WGS sequence"/>
</dbReference>
<evidence type="ECO:0000256" key="4">
    <source>
        <dbReference type="ARBA" id="ARBA00022691"/>
    </source>
</evidence>
<dbReference type="EMBL" id="BMQG01000011">
    <property type="protein sequence ID" value="GGM52070.1"/>
    <property type="molecule type" value="Genomic_DNA"/>
</dbReference>
<keyword evidence="6" id="KW-0238">DNA-binding</keyword>
<keyword evidence="2" id="KW-0489">Methyltransferase</keyword>
<feature type="domain" description="DNA methylase N-4/N-6" evidence="9">
    <location>
        <begin position="297"/>
        <end position="329"/>
    </location>
</feature>
<dbReference type="GO" id="GO:0003677">
    <property type="term" value="F:DNA binding"/>
    <property type="evidence" value="ECO:0007669"/>
    <property type="project" value="UniProtKB-KW"/>
</dbReference>
<keyword evidence="4" id="KW-0949">S-adenosyl-L-methionine</keyword>
<organism evidence="10 11">
    <name type="scientific">Deinococcus arenae</name>
    <dbReference type="NCBI Taxonomy" id="1452751"/>
    <lineage>
        <taxon>Bacteria</taxon>
        <taxon>Thermotogati</taxon>
        <taxon>Deinococcota</taxon>
        <taxon>Deinococci</taxon>
        <taxon>Deinococcales</taxon>
        <taxon>Deinococcaceae</taxon>
        <taxon>Deinococcus</taxon>
    </lineage>
</organism>
<dbReference type="Gene3D" id="3.40.50.150">
    <property type="entry name" value="Vaccinia Virus protein VP39"/>
    <property type="match status" value="2"/>
</dbReference>
<reference evidence="11" key="1">
    <citation type="journal article" date="2019" name="Int. J. Syst. Evol. Microbiol.">
        <title>The Global Catalogue of Microorganisms (GCM) 10K type strain sequencing project: providing services to taxonomists for standard genome sequencing and annotation.</title>
        <authorList>
            <consortium name="The Broad Institute Genomics Platform"/>
            <consortium name="The Broad Institute Genome Sequencing Center for Infectious Disease"/>
            <person name="Wu L."/>
            <person name="Ma J."/>
        </authorList>
    </citation>
    <scope>NUCLEOTIDE SEQUENCE [LARGE SCALE GENOMIC DNA]</scope>
    <source>
        <strain evidence="11">JCM 31047</strain>
    </source>
</reference>
<evidence type="ECO:0000256" key="6">
    <source>
        <dbReference type="ARBA" id="ARBA00023125"/>
    </source>
</evidence>
<dbReference type="GO" id="GO:0008170">
    <property type="term" value="F:N-methyltransferase activity"/>
    <property type="evidence" value="ECO:0007669"/>
    <property type="project" value="InterPro"/>
</dbReference>
<evidence type="ECO:0000256" key="3">
    <source>
        <dbReference type="ARBA" id="ARBA00022679"/>
    </source>
</evidence>
<proteinExistence type="inferred from homology"/>
<dbReference type="AlphaFoldDB" id="A0A8H9L7E0"/>
<name>A0A8H9L7E0_9DEIO</name>
<dbReference type="GO" id="GO:0032259">
    <property type="term" value="P:methylation"/>
    <property type="evidence" value="ECO:0007669"/>
    <property type="project" value="UniProtKB-KW"/>
</dbReference>
<protein>
    <recommendedName>
        <fullName evidence="8">Methyltransferase</fullName>
        <ecNumber evidence="8">2.1.1.-</ecNumber>
    </recommendedName>
</protein>
<evidence type="ECO:0000259" key="9">
    <source>
        <dbReference type="Pfam" id="PF01555"/>
    </source>
</evidence>
<evidence type="ECO:0000313" key="11">
    <source>
        <dbReference type="Proteomes" id="UP000600547"/>
    </source>
</evidence>
<evidence type="ECO:0000313" key="10">
    <source>
        <dbReference type="EMBL" id="GGM52070.1"/>
    </source>
</evidence>
<dbReference type="InterPro" id="IPR029063">
    <property type="entry name" value="SAM-dependent_MTases_sf"/>
</dbReference>
<evidence type="ECO:0000256" key="8">
    <source>
        <dbReference type="RuleBase" id="RU362026"/>
    </source>
</evidence>
<keyword evidence="11" id="KW-1185">Reference proteome</keyword>
<accession>A0A8H9L7E0</accession>
<evidence type="ECO:0000256" key="2">
    <source>
        <dbReference type="ARBA" id="ARBA00022603"/>
    </source>
</evidence>
<sequence>MQVGNARDLHLYLPARSVDAIVTSPPYWRKRDYGHPDQLGQEQTPDEYVTSLLAVMSRWKALLKPTGSLLINIADSYRHHRLVGIPSLLEVRAAQQGWRLAHRIIWAKDSGVPEAHARLAQRHEFILHFAWRRAYHVDLFDFAQRYGEGAKPGNVWTVRSTLHRGDHLAPFPEDLARRMIVLACPERVCAACGRPLVRLIERGEQLNETRPQARRAMALYRESGLTPEHLAAIRATGISDAGKAQRVQRGAGQNSARTQHLAAEAKAALGGYFREFTFAQPVQQGWAACPCGARAFEAGLVVDPFAGTGTTLRAAHALGRRSFGLDLSPPHYP</sequence>
<dbReference type="PRINTS" id="PR00508">
    <property type="entry name" value="S21N4MTFRASE"/>
</dbReference>
<comment type="catalytic activity">
    <reaction evidence="7">
        <text>a 2'-deoxycytidine in DNA + S-adenosyl-L-methionine = an N(4)-methyl-2'-deoxycytidine in DNA + S-adenosyl-L-homocysteine + H(+)</text>
        <dbReference type="Rhea" id="RHEA:16857"/>
        <dbReference type="Rhea" id="RHEA-COMP:11369"/>
        <dbReference type="Rhea" id="RHEA-COMP:13674"/>
        <dbReference type="ChEBI" id="CHEBI:15378"/>
        <dbReference type="ChEBI" id="CHEBI:57856"/>
        <dbReference type="ChEBI" id="CHEBI:59789"/>
        <dbReference type="ChEBI" id="CHEBI:85452"/>
        <dbReference type="ChEBI" id="CHEBI:137933"/>
        <dbReference type="EC" id="2.1.1.113"/>
    </reaction>
</comment>
<dbReference type="GO" id="GO:0015667">
    <property type="term" value="F:site-specific DNA-methyltransferase (cytosine-N4-specific) activity"/>
    <property type="evidence" value="ECO:0007669"/>
    <property type="project" value="UniProtKB-EC"/>
</dbReference>
<feature type="domain" description="DNA methylase N-4/N-6" evidence="9">
    <location>
        <begin position="18"/>
        <end position="185"/>
    </location>
</feature>
<keyword evidence="5" id="KW-0680">Restriction system</keyword>
<dbReference type="InterPro" id="IPR002941">
    <property type="entry name" value="DNA_methylase_N4/N6"/>
</dbReference>
<gene>
    <name evidence="10" type="ORF">GCM10008956_30200</name>
</gene>
<evidence type="ECO:0000256" key="5">
    <source>
        <dbReference type="ARBA" id="ARBA00022747"/>
    </source>
</evidence>
<comment type="similarity">
    <text evidence="1">Belongs to the N(4)/N(6)-methyltransferase family. N(4) subfamily.</text>
</comment>
<dbReference type="EC" id="2.1.1.-" evidence="8"/>
<evidence type="ECO:0000256" key="7">
    <source>
        <dbReference type="ARBA" id="ARBA00049120"/>
    </source>
</evidence>
<dbReference type="SUPFAM" id="SSF53335">
    <property type="entry name" value="S-adenosyl-L-methionine-dependent methyltransferases"/>
    <property type="match status" value="2"/>
</dbReference>